<evidence type="ECO:0000256" key="1">
    <source>
        <dbReference type="SAM" id="MobiDB-lite"/>
    </source>
</evidence>
<keyword evidence="3" id="KW-1185">Reference proteome</keyword>
<dbReference type="Proteomes" id="UP000305067">
    <property type="component" value="Unassembled WGS sequence"/>
</dbReference>
<dbReference type="AlphaFoldDB" id="A0A5C3Q7D5"/>
<evidence type="ECO:0000313" key="2">
    <source>
        <dbReference type="EMBL" id="TFK97671.1"/>
    </source>
</evidence>
<evidence type="ECO:0000313" key="3">
    <source>
        <dbReference type="Proteomes" id="UP000305067"/>
    </source>
</evidence>
<proteinExistence type="predicted"/>
<name>A0A5C3Q7D5_9AGAR</name>
<dbReference type="OrthoDB" id="2532734at2759"/>
<organism evidence="2 3">
    <name type="scientific">Pterulicium gracile</name>
    <dbReference type="NCBI Taxonomy" id="1884261"/>
    <lineage>
        <taxon>Eukaryota</taxon>
        <taxon>Fungi</taxon>
        <taxon>Dikarya</taxon>
        <taxon>Basidiomycota</taxon>
        <taxon>Agaricomycotina</taxon>
        <taxon>Agaricomycetes</taxon>
        <taxon>Agaricomycetidae</taxon>
        <taxon>Agaricales</taxon>
        <taxon>Pleurotineae</taxon>
        <taxon>Pterulaceae</taxon>
        <taxon>Pterulicium</taxon>
    </lineage>
</organism>
<protein>
    <submittedName>
        <fullName evidence="2">Uncharacterized protein</fullName>
    </submittedName>
</protein>
<feature type="compositionally biased region" description="Basic and acidic residues" evidence="1">
    <location>
        <begin position="7"/>
        <end position="23"/>
    </location>
</feature>
<reference evidence="2 3" key="1">
    <citation type="journal article" date="2019" name="Nat. Ecol. Evol.">
        <title>Megaphylogeny resolves global patterns of mushroom evolution.</title>
        <authorList>
            <person name="Varga T."/>
            <person name="Krizsan K."/>
            <person name="Foldi C."/>
            <person name="Dima B."/>
            <person name="Sanchez-Garcia M."/>
            <person name="Sanchez-Ramirez S."/>
            <person name="Szollosi G.J."/>
            <person name="Szarkandi J.G."/>
            <person name="Papp V."/>
            <person name="Albert L."/>
            <person name="Andreopoulos W."/>
            <person name="Angelini C."/>
            <person name="Antonin V."/>
            <person name="Barry K.W."/>
            <person name="Bougher N.L."/>
            <person name="Buchanan P."/>
            <person name="Buyck B."/>
            <person name="Bense V."/>
            <person name="Catcheside P."/>
            <person name="Chovatia M."/>
            <person name="Cooper J."/>
            <person name="Damon W."/>
            <person name="Desjardin D."/>
            <person name="Finy P."/>
            <person name="Geml J."/>
            <person name="Haridas S."/>
            <person name="Hughes K."/>
            <person name="Justo A."/>
            <person name="Karasinski D."/>
            <person name="Kautmanova I."/>
            <person name="Kiss B."/>
            <person name="Kocsube S."/>
            <person name="Kotiranta H."/>
            <person name="LaButti K.M."/>
            <person name="Lechner B.E."/>
            <person name="Liimatainen K."/>
            <person name="Lipzen A."/>
            <person name="Lukacs Z."/>
            <person name="Mihaltcheva S."/>
            <person name="Morgado L.N."/>
            <person name="Niskanen T."/>
            <person name="Noordeloos M.E."/>
            <person name="Ohm R.A."/>
            <person name="Ortiz-Santana B."/>
            <person name="Ovrebo C."/>
            <person name="Racz N."/>
            <person name="Riley R."/>
            <person name="Savchenko A."/>
            <person name="Shiryaev A."/>
            <person name="Soop K."/>
            <person name="Spirin V."/>
            <person name="Szebenyi C."/>
            <person name="Tomsovsky M."/>
            <person name="Tulloss R.E."/>
            <person name="Uehling J."/>
            <person name="Grigoriev I.V."/>
            <person name="Vagvolgyi C."/>
            <person name="Papp T."/>
            <person name="Martin F.M."/>
            <person name="Miettinen O."/>
            <person name="Hibbett D.S."/>
            <person name="Nagy L.G."/>
        </authorList>
    </citation>
    <scope>NUCLEOTIDE SEQUENCE [LARGE SCALE GENOMIC DNA]</scope>
    <source>
        <strain evidence="2 3">CBS 309.79</strain>
    </source>
</reference>
<gene>
    <name evidence="2" type="ORF">BDV98DRAFT_513412</name>
</gene>
<sequence>MSGIINKVKDAVSGDKHENKNEEQSFSIQPHPAKTNDPADLQRNPDQFGPGSGLSSQPEMAAHHAKGPHVPSESIKASLPDPATREELGARSRELNA</sequence>
<dbReference type="EMBL" id="ML178845">
    <property type="protein sequence ID" value="TFK97671.1"/>
    <property type="molecule type" value="Genomic_DNA"/>
</dbReference>
<accession>A0A5C3Q7D5</accession>
<feature type="compositionally biased region" description="Basic and acidic residues" evidence="1">
    <location>
        <begin position="83"/>
        <end position="97"/>
    </location>
</feature>
<feature type="region of interest" description="Disordered" evidence="1">
    <location>
        <begin position="1"/>
        <end position="97"/>
    </location>
</feature>